<dbReference type="GO" id="GO:0000976">
    <property type="term" value="F:transcription cis-regulatory region binding"/>
    <property type="evidence" value="ECO:0007669"/>
    <property type="project" value="TreeGrafter"/>
</dbReference>
<dbReference type="PANTHER" id="PTHR30146">
    <property type="entry name" value="LACI-RELATED TRANSCRIPTIONAL REPRESSOR"/>
    <property type="match status" value="1"/>
</dbReference>
<dbReference type="EMBL" id="LRRQ01000118">
    <property type="protein sequence ID" value="OAM88918.1"/>
    <property type="molecule type" value="Genomic_DNA"/>
</dbReference>
<keyword evidence="2" id="KW-0238">DNA-binding</keyword>
<evidence type="ECO:0000259" key="4">
    <source>
        <dbReference type="PROSITE" id="PS50932"/>
    </source>
</evidence>
<evidence type="ECO:0000256" key="1">
    <source>
        <dbReference type="ARBA" id="ARBA00023015"/>
    </source>
</evidence>
<dbReference type="PANTHER" id="PTHR30146:SF109">
    <property type="entry name" value="HTH-TYPE TRANSCRIPTIONAL REGULATOR GALS"/>
    <property type="match status" value="1"/>
</dbReference>
<dbReference type="Gene3D" id="3.40.50.2300">
    <property type="match status" value="2"/>
</dbReference>
<dbReference type="SMART" id="SM00354">
    <property type="entry name" value="HTH_LACI"/>
    <property type="match status" value="1"/>
</dbReference>
<dbReference type="SUPFAM" id="SSF53822">
    <property type="entry name" value="Periplasmic binding protein-like I"/>
    <property type="match status" value="1"/>
</dbReference>
<feature type="domain" description="HTH lacI-type" evidence="4">
    <location>
        <begin position="1"/>
        <end position="53"/>
    </location>
</feature>
<gene>
    <name evidence="5" type="ORF">AW736_15485</name>
</gene>
<protein>
    <submittedName>
        <fullName evidence="5">LacI family transcriptional regulator</fullName>
    </submittedName>
</protein>
<dbReference type="InterPro" id="IPR028082">
    <property type="entry name" value="Peripla_BP_I"/>
</dbReference>
<proteinExistence type="predicted"/>
<evidence type="ECO:0000256" key="3">
    <source>
        <dbReference type="ARBA" id="ARBA00023163"/>
    </source>
</evidence>
<name>A0A178IGR4_9BACT</name>
<sequence length="345" mass="38543">MAAVAAAAGVSKNTVSLALRGDRQIPAATRARIEALAGELGYARNPVVAELMSELSRSRVAGFRRTLALINANEDERAFERHPTIPHYVAGCRERAAFLGYKFDEFWLHDPELDGTRLRRILHARGIRGIIVTGLMRGNVLPERFAGLWPDFPSVVTGVRTRGPTLSFCCVDHHELVVEAMERVLLLGYRRPALVVDETIDRLVDRRFSAGMWVGQQALPAARRVAGFYQVQAARTRRELFERWFRRARPDVILTLNRRVREWLGELGVESPRDIGLVQLERRRGTMNWAGMDQHNDLAGAAAVDMLAGMLHGHEEGVPLFPRATLIGGSWRDGATVRKTGDVES</sequence>
<dbReference type="OrthoDB" id="183213at2"/>
<dbReference type="Proteomes" id="UP000078486">
    <property type="component" value="Unassembled WGS sequence"/>
</dbReference>
<comment type="caution">
    <text evidence="5">The sequence shown here is derived from an EMBL/GenBank/DDBJ whole genome shotgun (WGS) entry which is preliminary data.</text>
</comment>
<dbReference type="AlphaFoldDB" id="A0A178IGR4"/>
<keyword evidence="1" id="KW-0805">Transcription regulation</keyword>
<dbReference type="Gene3D" id="1.10.260.40">
    <property type="entry name" value="lambda repressor-like DNA-binding domains"/>
    <property type="match status" value="1"/>
</dbReference>
<dbReference type="CDD" id="cd01392">
    <property type="entry name" value="HTH_LacI"/>
    <property type="match status" value="1"/>
</dbReference>
<reference evidence="5 6" key="1">
    <citation type="submission" date="2016-01" db="EMBL/GenBank/DDBJ databases">
        <title>High potential of lignocellulose degradation of a new Verrucomicrobia species.</title>
        <authorList>
            <person name="Wang Y."/>
            <person name="Shi Y."/>
            <person name="Qiu Z."/>
            <person name="Liu S."/>
            <person name="Yang H."/>
        </authorList>
    </citation>
    <scope>NUCLEOTIDE SEQUENCE [LARGE SCALE GENOMIC DNA]</scope>
    <source>
        <strain evidence="5 6">TSB47</strain>
    </source>
</reference>
<dbReference type="InterPro" id="IPR010982">
    <property type="entry name" value="Lambda_DNA-bd_dom_sf"/>
</dbReference>
<dbReference type="SUPFAM" id="SSF47413">
    <property type="entry name" value="lambda repressor-like DNA-binding domains"/>
    <property type="match status" value="1"/>
</dbReference>
<dbReference type="Pfam" id="PF00356">
    <property type="entry name" value="LacI"/>
    <property type="match status" value="1"/>
</dbReference>
<evidence type="ECO:0000256" key="2">
    <source>
        <dbReference type="ARBA" id="ARBA00023125"/>
    </source>
</evidence>
<evidence type="ECO:0000313" key="5">
    <source>
        <dbReference type="EMBL" id="OAM88918.1"/>
    </source>
</evidence>
<keyword evidence="6" id="KW-1185">Reference proteome</keyword>
<evidence type="ECO:0000313" key="6">
    <source>
        <dbReference type="Proteomes" id="UP000078486"/>
    </source>
</evidence>
<accession>A0A178IGR4</accession>
<dbReference type="GO" id="GO:0003700">
    <property type="term" value="F:DNA-binding transcription factor activity"/>
    <property type="evidence" value="ECO:0007669"/>
    <property type="project" value="TreeGrafter"/>
</dbReference>
<organism evidence="5 6">
    <name type="scientific">Termitidicoccus mucosus</name>
    <dbReference type="NCBI Taxonomy" id="1184151"/>
    <lineage>
        <taxon>Bacteria</taxon>
        <taxon>Pseudomonadati</taxon>
        <taxon>Verrucomicrobiota</taxon>
        <taxon>Opitutia</taxon>
        <taxon>Opitutales</taxon>
        <taxon>Opitutaceae</taxon>
        <taxon>Termitidicoccus</taxon>
    </lineage>
</organism>
<keyword evidence="3" id="KW-0804">Transcription</keyword>
<dbReference type="PROSITE" id="PS50932">
    <property type="entry name" value="HTH_LACI_2"/>
    <property type="match status" value="1"/>
</dbReference>
<dbReference type="InterPro" id="IPR000843">
    <property type="entry name" value="HTH_LacI"/>
</dbReference>
<dbReference type="STRING" id="1184151.AW736_15485"/>